<feature type="region of interest" description="Disordered" evidence="3">
    <location>
        <begin position="36"/>
        <end position="63"/>
    </location>
</feature>
<reference evidence="6" key="3">
    <citation type="submission" date="2015-04" db="UniProtKB">
        <authorList>
            <consortium name="EnsemblPlants"/>
        </authorList>
    </citation>
    <scope>IDENTIFICATION</scope>
    <source>
        <strain evidence="6">cv. Jemalong A17</strain>
    </source>
</reference>
<dbReference type="Proteomes" id="UP000002051">
    <property type="component" value="Chromosome 8"/>
</dbReference>
<dbReference type="PRINTS" id="PR00503">
    <property type="entry name" value="BROMODOMAIN"/>
</dbReference>
<evidence type="ECO:0000259" key="4">
    <source>
        <dbReference type="PROSITE" id="PS50014"/>
    </source>
</evidence>
<feature type="domain" description="Bromo" evidence="4">
    <location>
        <begin position="90"/>
        <end position="160"/>
    </location>
</feature>
<dbReference type="SUPFAM" id="SSF47370">
    <property type="entry name" value="Bromodomain"/>
    <property type="match status" value="1"/>
</dbReference>
<sequence length="215" mass="25246">MTRLRKLQKVEGERRSPRISCMIDNVHSLAFRTEDKKRTKLRPPQQHLTASTNQGVKHEDIKKKNVSVDDQPSTLLPEKQILELVLDTLQRKDTYEIFAEPVDPNEVENYYTIVKQPMDFGTMRAKLHEGMYKTLQQFEHDVFLIFNNAMNFNPPGTIYFKQARVIGELAKKVFDVLRTDPEKFEIEFSETRQQVAEKLPRQVFMTPLSMIMLEM</sequence>
<evidence type="ECO:0000313" key="7">
    <source>
        <dbReference type="Proteomes" id="UP000002051"/>
    </source>
</evidence>
<evidence type="ECO:0000313" key="5">
    <source>
        <dbReference type="EMBL" id="AET01108.2"/>
    </source>
</evidence>
<feature type="compositionally biased region" description="Polar residues" evidence="3">
    <location>
        <begin position="46"/>
        <end position="55"/>
    </location>
</feature>
<dbReference type="STRING" id="3880.G7L9U8"/>
<dbReference type="HOGENOM" id="CLU_1284983_0_0_1"/>
<dbReference type="PaxDb" id="3880-AET01108"/>
<accession>G7L9U8</accession>
<evidence type="ECO:0000256" key="2">
    <source>
        <dbReference type="PROSITE-ProRule" id="PRU00035"/>
    </source>
</evidence>
<dbReference type="Gene3D" id="1.20.920.10">
    <property type="entry name" value="Bromodomain-like"/>
    <property type="match status" value="1"/>
</dbReference>
<reference evidence="5 7" key="2">
    <citation type="journal article" date="2014" name="BMC Genomics">
        <title>An improved genome release (version Mt4.0) for the model legume Medicago truncatula.</title>
        <authorList>
            <person name="Tang H."/>
            <person name="Krishnakumar V."/>
            <person name="Bidwell S."/>
            <person name="Rosen B."/>
            <person name="Chan A."/>
            <person name="Zhou S."/>
            <person name="Gentzbittel L."/>
            <person name="Childs K.L."/>
            <person name="Yandell M."/>
            <person name="Gundlach H."/>
            <person name="Mayer K.F."/>
            <person name="Schwartz D.C."/>
            <person name="Town C.D."/>
        </authorList>
    </citation>
    <scope>GENOME REANNOTATION</scope>
    <source>
        <strain evidence="6 7">cv. Jemalong A17</strain>
    </source>
</reference>
<dbReference type="EMBL" id="CM001224">
    <property type="protein sequence ID" value="AET01108.2"/>
    <property type="molecule type" value="Genomic_DNA"/>
</dbReference>
<evidence type="ECO:0000256" key="3">
    <source>
        <dbReference type="SAM" id="MobiDB-lite"/>
    </source>
</evidence>
<reference evidence="5 7" key="1">
    <citation type="journal article" date="2011" name="Nature">
        <title>The Medicago genome provides insight into the evolution of rhizobial symbioses.</title>
        <authorList>
            <person name="Young N.D."/>
            <person name="Debelle F."/>
            <person name="Oldroyd G.E."/>
            <person name="Geurts R."/>
            <person name="Cannon S.B."/>
            <person name="Udvardi M.K."/>
            <person name="Benedito V.A."/>
            <person name="Mayer K.F."/>
            <person name="Gouzy J."/>
            <person name="Schoof H."/>
            <person name="Van de Peer Y."/>
            <person name="Proost S."/>
            <person name="Cook D.R."/>
            <person name="Meyers B.C."/>
            <person name="Spannagl M."/>
            <person name="Cheung F."/>
            <person name="De Mita S."/>
            <person name="Krishnakumar V."/>
            <person name="Gundlach H."/>
            <person name="Zhou S."/>
            <person name="Mudge J."/>
            <person name="Bharti A.K."/>
            <person name="Murray J.D."/>
            <person name="Naoumkina M.A."/>
            <person name="Rosen B."/>
            <person name="Silverstein K.A."/>
            <person name="Tang H."/>
            <person name="Rombauts S."/>
            <person name="Zhao P.X."/>
            <person name="Zhou P."/>
            <person name="Barbe V."/>
            <person name="Bardou P."/>
            <person name="Bechner M."/>
            <person name="Bellec A."/>
            <person name="Berger A."/>
            <person name="Berges H."/>
            <person name="Bidwell S."/>
            <person name="Bisseling T."/>
            <person name="Choisne N."/>
            <person name="Couloux A."/>
            <person name="Denny R."/>
            <person name="Deshpande S."/>
            <person name="Dai X."/>
            <person name="Doyle J.J."/>
            <person name="Dudez A.M."/>
            <person name="Farmer A.D."/>
            <person name="Fouteau S."/>
            <person name="Franken C."/>
            <person name="Gibelin C."/>
            <person name="Gish J."/>
            <person name="Goldstein S."/>
            <person name="Gonzalez A.J."/>
            <person name="Green P.J."/>
            <person name="Hallab A."/>
            <person name="Hartog M."/>
            <person name="Hua A."/>
            <person name="Humphray S.J."/>
            <person name="Jeong D.H."/>
            <person name="Jing Y."/>
            <person name="Jocker A."/>
            <person name="Kenton S.M."/>
            <person name="Kim D.J."/>
            <person name="Klee K."/>
            <person name="Lai H."/>
            <person name="Lang C."/>
            <person name="Lin S."/>
            <person name="Macmil S.L."/>
            <person name="Magdelenat G."/>
            <person name="Matthews L."/>
            <person name="McCorrison J."/>
            <person name="Monaghan E.L."/>
            <person name="Mun J.H."/>
            <person name="Najar F.Z."/>
            <person name="Nicholson C."/>
            <person name="Noirot C."/>
            <person name="O'Bleness M."/>
            <person name="Paule C.R."/>
            <person name="Poulain J."/>
            <person name="Prion F."/>
            <person name="Qin B."/>
            <person name="Qu C."/>
            <person name="Retzel E.F."/>
            <person name="Riddle C."/>
            <person name="Sallet E."/>
            <person name="Samain S."/>
            <person name="Samson N."/>
            <person name="Sanders I."/>
            <person name="Saurat O."/>
            <person name="Scarpelli C."/>
            <person name="Schiex T."/>
            <person name="Segurens B."/>
            <person name="Severin A.J."/>
            <person name="Sherrier D.J."/>
            <person name="Shi R."/>
            <person name="Sims S."/>
            <person name="Singer S.R."/>
            <person name="Sinharoy S."/>
            <person name="Sterck L."/>
            <person name="Viollet A."/>
            <person name="Wang B.B."/>
            <person name="Wang K."/>
            <person name="Wang M."/>
            <person name="Wang X."/>
            <person name="Warfsmann J."/>
            <person name="Weissenbach J."/>
            <person name="White D.D."/>
            <person name="White J.D."/>
            <person name="Wiley G.B."/>
            <person name="Wincker P."/>
            <person name="Xing Y."/>
            <person name="Yang L."/>
            <person name="Yao Z."/>
            <person name="Ying F."/>
            <person name="Zhai J."/>
            <person name="Zhou L."/>
            <person name="Zuber A."/>
            <person name="Denarie J."/>
            <person name="Dixon R.A."/>
            <person name="May G.D."/>
            <person name="Schwartz D.C."/>
            <person name="Rogers J."/>
            <person name="Quetier F."/>
            <person name="Town C.D."/>
            <person name="Roe B.A."/>
        </authorList>
    </citation>
    <scope>NUCLEOTIDE SEQUENCE [LARGE SCALE GENOMIC DNA]</scope>
    <source>
        <strain evidence="5">A17</strain>
        <strain evidence="6 7">cv. Jemalong A17</strain>
    </source>
</reference>
<dbReference type="PANTHER" id="PTHR22881:SF26">
    <property type="entry name" value="BROMODOMAIN CONTAINING PROTEIN, EXPRESSED"/>
    <property type="match status" value="1"/>
</dbReference>
<gene>
    <name evidence="5" type="ordered locus">MTR_8g005100</name>
</gene>
<dbReference type="AlphaFoldDB" id="G7L9U8"/>
<dbReference type="EnsemblPlants" id="AET01108">
    <property type="protein sequence ID" value="AET01108"/>
    <property type="gene ID" value="MTR_8g005100"/>
</dbReference>
<name>G7L9U8_MEDTR</name>
<evidence type="ECO:0000256" key="1">
    <source>
        <dbReference type="ARBA" id="ARBA00023117"/>
    </source>
</evidence>
<dbReference type="InterPro" id="IPR036427">
    <property type="entry name" value="Bromodomain-like_sf"/>
</dbReference>
<proteinExistence type="predicted"/>
<dbReference type="PANTHER" id="PTHR22881">
    <property type="entry name" value="BROMODOMAIN CONTAINING PROTEIN"/>
    <property type="match status" value="1"/>
</dbReference>
<dbReference type="PROSITE" id="PS50014">
    <property type="entry name" value="BROMODOMAIN_2"/>
    <property type="match status" value="1"/>
</dbReference>
<protein>
    <submittedName>
        <fullName evidence="5">Bromodomain protein</fullName>
    </submittedName>
</protein>
<dbReference type="CDD" id="cd04369">
    <property type="entry name" value="Bromodomain"/>
    <property type="match status" value="1"/>
</dbReference>
<keyword evidence="7" id="KW-1185">Reference proteome</keyword>
<dbReference type="InterPro" id="IPR051831">
    <property type="entry name" value="Bromodomain_contain_prot"/>
</dbReference>
<organism evidence="5 7">
    <name type="scientific">Medicago truncatula</name>
    <name type="common">Barrel medic</name>
    <name type="synonym">Medicago tribuloides</name>
    <dbReference type="NCBI Taxonomy" id="3880"/>
    <lineage>
        <taxon>Eukaryota</taxon>
        <taxon>Viridiplantae</taxon>
        <taxon>Streptophyta</taxon>
        <taxon>Embryophyta</taxon>
        <taxon>Tracheophyta</taxon>
        <taxon>Spermatophyta</taxon>
        <taxon>Magnoliopsida</taxon>
        <taxon>eudicotyledons</taxon>
        <taxon>Gunneridae</taxon>
        <taxon>Pentapetalae</taxon>
        <taxon>rosids</taxon>
        <taxon>fabids</taxon>
        <taxon>Fabales</taxon>
        <taxon>Fabaceae</taxon>
        <taxon>Papilionoideae</taxon>
        <taxon>50 kb inversion clade</taxon>
        <taxon>NPAAA clade</taxon>
        <taxon>Hologalegina</taxon>
        <taxon>IRL clade</taxon>
        <taxon>Trifolieae</taxon>
        <taxon>Medicago</taxon>
    </lineage>
</organism>
<dbReference type="eggNOG" id="KOG0955">
    <property type="taxonomic scope" value="Eukaryota"/>
</dbReference>
<dbReference type="SMART" id="SM00297">
    <property type="entry name" value="BROMO"/>
    <property type="match status" value="1"/>
</dbReference>
<evidence type="ECO:0000313" key="6">
    <source>
        <dbReference type="EnsemblPlants" id="AET01108"/>
    </source>
</evidence>
<dbReference type="Pfam" id="PF00439">
    <property type="entry name" value="Bromodomain"/>
    <property type="match status" value="1"/>
</dbReference>
<keyword evidence="1 2" id="KW-0103">Bromodomain</keyword>
<dbReference type="InterPro" id="IPR001487">
    <property type="entry name" value="Bromodomain"/>
</dbReference>